<dbReference type="OrthoDB" id="232968at2"/>
<sequence>MKHIQQTQVIHNNETYRGHIFYLDKNVTQYWENVHFYNCSFRGDMTIGNMKNCTFENCSFSGTVGVRIQFLGDKQIPEWCFMLPHVERLRIYDPQITSLPSNIVELQNLIELDVSGCSDLRMLNGIENLDSLRFLNLKECYWVDQNWVQYAPQITELNLNSVNLFSPQLHILKNLERLSLKNVPFCNYDIFSSMPRLSYLDISGGNFAGDVDVLKNLHNLKFLDCSNVRGIHNAETSFFLFLTKLEYLNVSSIAIDELHLHLPHLKTLKLERCSALRNIDIDCEKLRYLTLRDCHNLDNLDFLNKLHNLRHLDTQYCKAQKNHTLSLPSTIEHCNIIDCTSIAQVKNTDQLSNLKELHIGSNVLDNFDFCKLSHVRSLRLNKIYLESENNIREVLQSANVECLDVDGRVCGIDNLKNLRELRLRYCTLDDFSSLPTSIIAVHLHHCHFINRSIFDAWRHIRSLHIESGSTEAYFRVIPELENLTTLSIRGGTMSDLGGLWENSSIQTLRLEACHNLSNIEALTSFTKLQCLSIKFCSQVDFSCLKKLQNLRVLTLYNANTQTIPGLENLKSTDIHMTTVSE</sequence>
<reference evidence="1 2" key="1">
    <citation type="submission" date="2019-08" db="EMBL/GenBank/DDBJ databases">
        <title>Complete genome sequence of Candidatus Uab amorphum.</title>
        <authorList>
            <person name="Shiratori T."/>
            <person name="Suzuki S."/>
            <person name="Kakizawa Y."/>
            <person name="Ishida K."/>
        </authorList>
    </citation>
    <scope>NUCLEOTIDE SEQUENCE [LARGE SCALE GENOMIC DNA]</scope>
    <source>
        <strain evidence="1 2">SRT547</strain>
    </source>
</reference>
<dbReference type="PANTHER" id="PTHR47186:SF13">
    <property type="entry name" value="DISEASE RESISTANCE PROTEIN RGA3"/>
    <property type="match status" value="1"/>
</dbReference>
<dbReference type="RefSeq" id="WP_151971668.1">
    <property type="nucleotide sequence ID" value="NZ_AP019860.1"/>
</dbReference>
<dbReference type="Gene3D" id="3.80.10.10">
    <property type="entry name" value="Ribonuclease Inhibitor"/>
    <property type="match status" value="4"/>
</dbReference>
<proteinExistence type="predicted"/>
<keyword evidence="2" id="KW-1185">Reference proteome</keyword>
<evidence type="ECO:0000313" key="2">
    <source>
        <dbReference type="Proteomes" id="UP000326354"/>
    </source>
</evidence>
<organism evidence="1 2">
    <name type="scientific">Uabimicrobium amorphum</name>
    <dbReference type="NCBI Taxonomy" id="2596890"/>
    <lineage>
        <taxon>Bacteria</taxon>
        <taxon>Pseudomonadati</taxon>
        <taxon>Planctomycetota</taxon>
        <taxon>Candidatus Uabimicrobiia</taxon>
        <taxon>Candidatus Uabimicrobiales</taxon>
        <taxon>Candidatus Uabimicrobiaceae</taxon>
        <taxon>Candidatus Uabimicrobium</taxon>
    </lineage>
</organism>
<gene>
    <name evidence="1" type="ORF">UABAM_06074</name>
</gene>
<evidence type="ECO:0000313" key="1">
    <source>
        <dbReference type="EMBL" id="BBM87662.1"/>
    </source>
</evidence>
<dbReference type="SUPFAM" id="SSF52058">
    <property type="entry name" value="L domain-like"/>
    <property type="match status" value="2"/>
</dbReference>
<name>A0A5S9F6G3_UABAM</name>
<accession>A0A5S9F6G3</accession>
<protein>
    <submittedName>
        <fullName evidence="1">Internalin-I</fullName>
    </submittedName>
</protein>
<dbReference type="InterPro" id="IPR032675">
    <property type="entry name" value="LRR_dom_sf"/>
</dbReference>
<dbReference type="Proteomes" id="UP000326354">
    <property type="component" value="Chromosome"/>
</dbReference>
<dbReference type="KEGG" id="uam:UABAM_06074"/>
<dbReference type="AlphaFoldDB" id="A0A5S9F6G3"/>
<dbReference type="EMBL" id="AP019860">
    <property type="protein sequence ID" value="BBM87662.1"/>
    <property type="molecule type" value="Genomic_DNA"/>
</dbReference>
<dbReference type="PANTHER" id="PTHR47186">
    <property type="entry name" value="LEUCINE-RICH REPEAT-CONTAINING PROTEIN 57"/>
    <property type="match status" value="1"/>
</dbReference>